<dbReference type="InterPro" id="IPR017945">
    <property type="entry name" value="DHBP_synth_RibB-like_a/b_dom"/>
</dbReference>
<evidence type="ECO:0000256" key="15">
    <source>
        <dbReference type="SAM" id="MobiDB-lite"/>
    </source>
</evidence>
<dbReference type="GO" id="GO:0008033">
    <property type="term" value="P:tRNA processing"/>
    <property type="evidence" value="ECO:0007669"/>
    <property type="project" value="UniProtKB-KW"/>
</dbReference>
<feature type="binding site" evidence="14">
    <location>
        <position position="148"/>
    </location>
    <ligand>
        <name>ATP</name>
        <dbReference type="ChEBI" id="CHEBI:30616"/>
    </ligand>
</feature>
<dbReference type="EMBL" id="AP023366">
    <property type="protein sequence ID" value="BCJ87664.1"/>
    <property type="molecule type" value="Genomic_DNA"/>
</dbReference>
<evidence type="ECO:0000256" key="8">
    <source>
        <dbReference type="ARBA" id="ARBA00022695"/>
    </source>
</evidence>
<keyword evidence="9 13" id="KW-0547">Nucleotide-binding</keyword>
<evidence type="ECO:0000313" key="17">
    <source>
        <dbReference type="EMBL" id="BCJ87664.1"/>
    </source>
</evidence>
<dbReference type="Proteomes" id="UP000593802">
    <property type="component" value="Chromosome"/>
</dbReference>
<dbReference type="Gene3D" id="3.40.50.11030">
    <property type="entry name" value="Threonylcarbamoyl-AMP synthase, C-terminal domain"/>
    <property type="match status" value="1"/>
</dbReference>
<feature type="binding site" evidence="14">
    <location>
        <position position="32"/>
    </location>
    <ligand>
        <name>L-threonine</name>
        <dbReference type="ChEBI" id="CHEBI:57926"/>
    </ligand>
</feature>
<dbReference type="GO" id="GO:0000049">
    <property type="term" value="F:tRNA binding"/>
    <property type="evidence" value="ECO:0007669"/>
    <property type="project" value="TreeGrafter"/>
</dbReference>
<feature type="binding site" evidence="14">
    <location>
        <position position="114"/>
    </location>
    <ligand>
        <name>ATP</name>
        <dbReference type="ChEBI" id="CHEBI:30616"/>
    </ligand>
</feature>
<dbReference type="GO" id="GO:0006450">
    <property type="term" value="P:regulation of translational fidelity"/>
    <property type="evidence" value="ECO:0007669"/>
    <property type="project" value="TreeGrafter"/>
</dbReference>
<dbReference type="NCBIfam" id="TIGR00057">
    <property type="entry name" value="L-threonylcarbamoyladenylate synthase"/>
    <property type="match status" value="1"/>
</dbReference>
<evidence type="ECO:0000256" key="11">
    <source>
        <dbReference type="ARBA" id="ARBA00029774"/>
    </source>
</evidence>
<feature type="binding site" evidence="14">
    <location>
        <position position="59"/>
    </location>
    <ligand>
        <name>ATP</name>
        <dbReference type="ChEBI" id="CHEBI:30616"/>
    </ligand>
</feature>
<keyword evidence="5 13" id="KW-0963">Cytoplasm</keyword>
<dbReference type="FunFam" id="3.90.870.10:FF:000008">
    <property type="entry name" value="Threonylcarbamoyl-AMP synthase"/>
    <property type="match status" value="1"/>
</dbReference>
<evidence type="ECO:0000256" key="2">
    <source>
        <dbReference type="ARBA" id="ARBA00007663"/>
    </source>
</evidence>
<organism evidence="17 18">
    <name type="scientific">Effusibacillus dendaii</name>
    <dbReference type="NCBI Taxonomy" id="2743772"/>
    <lineage>
        <taxon>Bacteria</taxon>
        <taxon>Bacillati</taxon>
        <taxon>Bacillota</taxon>
        <taxon>Bacilli</taxon>
        <taxon>Bacillales</taxon>
        <taxon>Alicyclobacillaceae</taxon>
        <taxon>Effusibacillus</taxon>
    </lineage>
</organism>
<evidence type="ECO:0000256" key="1">
    <source>
        <dbReference type="ARBA" id="ARBA00004496"/>
    </source>
</evidence>
<evidence type="ECO:0000256" key="10">
    <source>
        <dbReference type="ARBA" id="ARBA00022840"/>
    </source>
</evidence>
<name>A0A7I8DC50_9BACL</name>
<dbReference type="PROSITE" id="PS51163">
    <property type="entry name" value="YRDC"/>
    <property type="match status" value="1"/>
</dbReference>
<dbReference type="FunFam" id="3.40.50.11030:FF:000001">
    <property type="entry name" value="Threonylcarbamoyl-AMP synthase"/>
    <property type="match status" value="1"/>
</dbReference>
<dbReference type="Gene3D" id="3.90.870.10">
    <property type="entry name" value="DHBP synthase"/>
    <property type="match status" value="1"/>
</dbReference>
<feature type="binding site" evidence="14">
    <location>
        <position position="178"/>
    </location>
    <ligand>
        <name>L-threonine</name>
        <dbReference type="ChEBI" id="CHEBI:57926"/>
    </ligand>
</feature>
<evidence type="ECO:0000313" key="18">
    <source>
        <dbReference type="Proteomes" id="UP000593802"/>
    </source>
</evidence>
<feature type="region of interest" description="Disordered" evidence="15">
    <location>
        <begin position="208"/>
        <end position="243"/>
    </location>
</feature>
<dbReference type="KEGG" id="eff:skT53_26490"/>
<evidence type="ECO:0000256" key="6">
    <source>
        <dbReference type="ARBA" id="ARBA00022679"/>
    </source>
</evidence>
<dbReference type="SUPFAM" id="SSF55821">
    <property type="entry name" value="YrdC/RibB"/>
    <property type="match status" value="1"/>
</dbReference>
<evidence type="ECO:0000256" key="12">
    <source>
        <dbReference type="ARBA" id="ARBA00048366"/>
    </source>
</evidence>
<keyword evidence="6 13" id="KW-0808">Transferase</keyword>
<dbReference type="Pfam" id="PF01300">
    <property type="entry name" value="Sua5_yciO_yrdC"/>
    <property type="match status" value="1"/>
</dbReference>
<feature type="binding site" evidence="14">
    <location>
        <position position="248"/>
    </location>
    <ligand>
        <name>ATP</name>
        <dbReference type="ChEBI" id="CHEBI:30616"/>
    </ligand>
</feature>
<comment type="similarity">
    <text evidence="2 13">Belongs to the SUA5 family.</text>
</comment>
<evidence type="ECO:0000256" key="13">
    <source>
        <dbReference type="PIRNR" id="PIRNR004930"/>
    </source>
</evidence>
<dbReference type="RefSeq" id="WP_200757920.1">
    <property type="nucleotide sequence ID" value="NZ_AP023366.1"/>
</dbReference>
<feature type="binding site" evidence="14">
    <location>
        <position position="192"/>
    </location>
    <ligand>
        <name>ATP</name>
        <dbReference type="ChEBI" id="CHEBI:30616"/>
    </ligand>
</feature>
<evidence type="ECO:0000256" key="7">
    <source>
        <dbReference type="ARBA" id="ARBA00022694"/>
    </source>
</evidence>
<dbReference type="GO" id="GO:0061710">
    <property type="term" value="F:L-threonylcarbamoyladenylate synthase"/>
    <property type="evidence" value="ECO:0007669"/>
    <property type="project" value="UniProtKB-EC"/>
</dbReference>
<dbReference type="InterPro" id="IPR038385">
    <property type="entry name" value="Sua5/YwlC_C"/>
</dbReference>
<dbReference type="InterPro" id="IPR010923">
    <property type="entry name" value="T(6)A37_SUA5"/>
</dbReference>
<sequence>MDTVKLTTSEHDLERAAKLLRQGELVAFPTETVYGLGANALDAEAVKRIFAAKGRPSDNPLIVHIASRQQLAELVTHVPEAAERLIDLFWPGPLTLLLPKRSEVPDRVTAGLPTVAIRMPSHPAALHLLEKSGVPVAAPSANRSGRPSPTEAAHVLEDLQGEVAAVVDGGTTGIGVESTVLDVTVNPPMILRPGGVTREMLQQAIGQVQEDPSLRSRSADLDPSQAGEASDTANEPVPRAPGMKYRHYAPKAEMWIVEGEEDEQRKRIQALVDQSRANGIQTGVLTTEEQKHLYHADLVIACGRRSEPETVAGELYRALRQFDQTPVQRIYAESFPETGLGAAIMNRMRKAAGYRVVS</sequence>
<accession>A0A7I8DC50</accession>
<evidence type="ECO:0000256" key="14">
    <source>
        <dbReference type="PIRSR" id="PIRSR004930-1"/>
    </source>
</evidence>
<evidence type="ECO:0000256" key="9">
    <source>
        <dbReference type="ARBA" id="ARBA00022741"/>
    </source>
</evidence>
<dbReference type="PANTHER" id="PTHR17490">
    <property type="entry name" value="SUA5"/>
    <property type="match status" value="1"/>
</dbReference>
<dbReference type="PANTHER" id="PTHR17490:SF16">
    <property type="entry name" value="THREONYLCARBAMOYL-AMP SYNTHASE"/>
    <property type="match status" value="1"/>
</dbReference>
<dbReference type="PIRSF" id="PIRSF004930">
    <property type="entry name" value="Tln_factor_SUA5"/>
    <property type="match status" value="1"/>
</dbReference>
<gene>
    <name evidence="17" type="ORF">skT53_26490</name>
</gene>
<dbReference type="EC" id="2.7.7.87" evidence="3 13"/>
<feature type="binding site" evidence="14">
    <location>
        <position position="55"/>
    </location>
    <ligand>
        <name>ATP</name>
        <dbReference type="ChEBI" id="CHEBI:30616"/>
    </ligand>
</feature>
<keyword evidence="7 13" id="KW-0819">tRNA processing</keyword>
<comment type="function">
    <text evidence="13">Required for the formation of a threonylcarbamoyl group on adenosine at position 37 (t(6)A37) in tRNAs that read codons beginning with adenine.</text>
</comment>
<dbReference type="InterPro" id="IPR050156">
    <property type="entry name" value="TC-AMP_synthase_SUA5"/>
</dbReference>
<feature type="domain" description="YrdC-like" evidence="16">
    <location>
        <begin position="10"/>
        <end position="196"/>
    </location>
</feature>
<dbReference type="InterPro" id="IPR005145">
    <property type="entry name" value="Sua5_C"/>
</dbReference>
<comment type="catalytic activity">
    <reaction evidence="12 13">
        <text>L-threonine + hydrogencarbonate + ATP = L-threonylcarbamoyladenylate + diphosphate + H2O</text>
        <dbReference type="Rhea" id="RHEA:36407"/>
        <dbReference type="ChEBI" id="CHEBI:15377"/>
        <dbReference type="ChEBI" id="CHEBI:17544"/>
        <dbReference type="ChEBI" id="CHEBI:30616"/>
        <dbReference type="ChEBI" id="CHEBI:33019"/>
        <dbReference type="ChEBI" id="CHEBI:57926"/>
        <dbReference type="ChEBI" id="CHEBI:73682"/>
        <dbReference type="EC" id="2.7.7.87"/>
    </reaction>
</comment>
<dbReference type="AlphaFoldDB" id="A0A7I8DC50"/>
<keyword evidence="18" id="KW-1185">Reference proteome</keyword>
<proteinExistence type="inferred from homology"/>
<dbReference type="Pfam" id="PF03481">
    <property type="entry name" value="Sua5_C"/>
    <property type="match status" value="1"/>
</dbReference>
<dbReference type="GO" id="GO:0003725">
    <property type="term" value="F:double-stranded RNA binding"/>
    <property type="evidence" value="ECO:0007669"/>
    <property type="project" value="UniProtKB-UniRule"/>
</dbReference>
<feature type="binding site" evidence="14">
    <location>
        <position position="140"/>
    </location>
    <ligand>
        <name>ATP</name>
        <dbReference type="ChEBI" id="CHEBI:30616"/>
    </ligand>
</feature>
<dbReference type="GO" id="GO:0005737">
    <property type="term" value="C:cytoplasm"/>
    <property type="evidence" value="ECO:0007669"/>
    <property type="project" value="UniProtKB-SubCell"/>
</dbReference>
<feature type="binding site" evidence="14">
    <location>
        <position position="64"/>
    </location>
    <ligand>
        <name>L-threonine</name>
        <dbReference type="ChEBI" id="CHEBI:57926"/>
    </ligand>
</feature>
<comment type="subcellular location">
    <subcellularLocation>
        <location evidence="1 13">Cytoplasm</location>
    </subcellularLocation>
</comment>
<keyword evidence="8 13" id="KW-0548">Nucleotidyltransferase</keyword>
<protein>
    <recommendedName>
        <fullName evidence="4 13">Threonylcarbamoyl-AMP synthase</fullName>
        <shortName evidence="13">TC-AMP synthase</shortName>
        <ecNumber evidence="3 13">2.7.7.87</ecNumber>
    </recommendedName>
    <alternativeName>
        <fullName evidence="11 13">L-threonylcarbamoyladenylate synthase</fullName>
    </alternativeName>
</protein>
<evidence type="ECO:0000256" key="3">
    <source>
        <dbReference type="ARBA" id="ARBA00012584"/>
    </source>
</evidence>
<feature type="binding site" evidence="14">
    <location>
        <position position="138"/>
    </location>
    <ligand>
        <name>L-threonine</name>
        <dbReference type="ChEBI" id="CHEBI:57926"/>
    </ligand>
</feature>
<dbReference type="InterPro" id="IPR006070">
    <property type="entry name" value="Sua5-like_dom"/>
</dbReference>
<dbReference type="GO" id="GO:0005524">
    <property type="term" value="F:ATP binding"/>
    <property type="evidence" value="ECO:0007669"/>
    <property type="project" value="UniProtKB-UniRule"/>
</dbReference>
<keyword evidence="10 13" id="KW-0067">ATP-binding</keyword>
<evidence type="ECO:0000256" key="5">
    <source>
        <dbReference type="ARBA" id="ARBA00022490"/>
    </source>
</evidence>
<reference evidence="17 18" key="1">
    <citation type="submission" date="2020-08" db="EMBL/GenBank/DDBJ databases">
        <title>Complete Genome Sequence of Effusibacillus dendaii Strain skT53, Isolated from Farmland soil.</title>
        <authorList>
            <person name="Konishi T."/>
            <person name="Kawasaki H."/>
        </authorList>
    </citation>
    <scope>NUCLEOTIDE SEQUENCE [LARGE SCALE GENOMIC DNA]</scope>
    <source>
        <strain evidence="18">skT53</strain>
    </source>
</reference>
<evidence type="ECO:0000256" key="4">
    <source>
        <dbReference type="ARBA" id="ARBA00015492"/>
    </source>
</evidence>
<evidence type="ECO:0000259" key="16">
    <source>
        <dbReference type="PROSITE" id="PS51163"/>
    </source>
</evidence>
<feature type="binding site" evidence="14">
    <location>
        <position position="118"/>
    </location>
    <ligand>
        <name>ATP</name>
        <dbReference type="ChEBI" id="CHEBI:30616"/>
    </ligand>
</feature>